<keyword evidence="3" id="KW-1185">Reference proteome</keyword>
<sequence length="117" mass="12943">MQQEKQGANTRVLALATKPRDMQQEKQQANTRVLALATTCTVGKQELPGNAPILFCRKTSSRYPSPLRAYREISVSERNAFHGSPFRSAEKTQNVLTRGGDGVSPRGRIKSGRCEQP</sequence>
<evidence type="ECO:0000313" key="2">
    <source>
        <dbReference type="EMBL" id="MXQ96669.1"/>
    </source>
</evidence>
<reference evidence="2" key="1">
    <citation type="submission" date="2019-10" db="EMBL/GenBank/DDBJ databases">
        <title>The sequence and de novo assembly of the wild yak genome.</title>
        <authorList>
            <person name="Liu Y."/>
        </authorList>
    </citation>
    <scope>NUCLEOTIDE SEQUENCE [LARGE SCALE GENOMIC DNA]</scope>
    <source>
        <strain evidence="2">WY2019</strain>
    </source>
</reference>
<evidence type="ECO:0000256" key="1">
    <source>
        <dbReference type="SAM" id="MobiDB-lite"/>
    </source>
</evidence>
<name>A0A6B0S2G1_9CETA</name>
<dbReference type="Proteomes" id="UP000322234">
    <property type="component" value="Unassembled WGS sequence"/>
</dbReference>
<dbReference type="EMBL" id="VBQZ03000169">
    <property type="protein sequence ID" value="MXQ96669.1"/>
    <property type="molecule type" value="Genomic_DNA"/>
</dbReference>
<gene>
    <name evidence="2" type="ORF">E5288_WYG020509</name>
</gene>
<dbReference type="AlphaFoldDB" id="A0A6B0S2G1"/>
<protein>
    <submittedName>
        <fullName evidence="2">Uncharacterized protein</fullName>
    </submittedName>
</protein>
<proteinExistence type="predicted"/>
<comment type="caution">
    <text evidence="2">The sequence shown here is derived from an EMBL/GenBank/DDBJ whole genome shotgun (WGS) entry which is preliminary data.</text>
</comment>
<organism evidence="2 3">
    <name type="scientific">Bos mutus</name>
    <name type="common">wild yak</name>
    <dbReference type="NCBI Taxonomy" id="72004"/>
    <lineage>
        <taxon>Eukaryota</taxon>
        <taxon>Metazoa</taxon>
        <taxon>Chordata</taxon>
        <taxon>Craniata</taxon>
        <taxon>Vertebrata</taxon>
        <taxon>Euteleostomi</taxon>
        <taxon>Mammalia</taxon>
        <taxon>Eutheria</taxon>
        <taxon>Laurasiatheria</taxon>
        <taxon>Artiodactyla</taxon>
        <taxon>Ruminantia</taxon>
        <taxon>Pecora</taxon>
        <taxon>Bovidae</taxon>
        <taxon>Bovinae</taxon>
        <taxon>Bos</taxon>
    </lineage>
</organism>
<feature type="region of interest" description="Disordered" evidence="1">
    <location>
        <begin position="90"/>
        <end position="117"/>
    </location>
</feature>
<evidence type="ECO:0000313" key="3">
    <source>
        <dbReference type="Proteomes" id="UP000322234"/>
    </source>
</evidence>
<feature type="region of interest" description="Disordered" evidence="1">
    <location>
        <begin position="1"/>
        <end position="29"/>
    </location>
</feature>
<accession>A0A6B0S2G1</accession>